<dbReference type="AlphaFoldDB" id="A0A699X429"/>
<dbReference type="PANTHER" id="PTHR22940:SF4">
    <property type="entry name" value="PROTEIN TIMELESS HOMOLOG"/>
    <property type="match status" value="1"/>
</dbReference>
<dbReference type="GO" id="GO:0031298">
    <property type="term" value="C:replication fork protection complex"/>
    <property type="evidence" value="ECO:0007669"/>
    <property type="project" value="TreeGrafter"/>
</dbReference>
<sequence>SKRRARKIKKKQAQTVGAEGEEDGHVSENEDLQQAQKIVSERKFDFNRFAAKFVNQSSVNTFVAFTRFYNDLDSEQLKRAHRFFHRVAYKMELGVLLCRVDIIHLFNKMMKGP</sequence>
<proteinExistence type="predicted"/>
<dbReference type="GO" id="GO:0006281">
    <property type="term" value="P:DNA repair"/>
    <property type="evidence" value="ECO:0007669"/>
    <property type="project" value="TreeGrafter"/>
</dbReference>
<dbReference type="EMBL" id="BKCJ011769776">
    <property type="protein sequence ID" value="GFD51404.1"/>
    <property type="molecule type" value="Genomic_DNA"/>
</dbReference>
<feature type="compositionally biased region" description="Basic residues" evidence="1">
    <location>
        <begin position="1"/>
        <end position="12"/>
    </location>
</feature>
<gene>
    <name evidence="2" type="ORF">Tci_923373</name>
</gene>
<feature type="region of interest" description="Disordered" evidence="1">
    <location>
        <begin position="1"/>
        <end position="31"/>
    </location>
</feature>
<feature type="non-terminal residue" evidence="2">
    <location>
        <position position="113"/>
    </location>
</feature>
<name>A0A699X429_TANCI</name>
<evidence type="ECO:0000256" key="1">
    <source>
        <dbReference type="SAM" id="MobiDB-lite"/>
    </source>
</evidence>
<accession>A0A699X429</accession>
<feature type="non-terminal residue" evidence="2">
    <location>
        <position position="1"/>
    </location>
</feature>
<reference evidence="2" key="1">
    <citation type="journal article" date="2019" name="Sci. Rep.">
        <title>Draft genome of Tanacetum cinerariifolium, the natural source of mosquito coil.</title>
        <authorList>
            <person name="Yamashiro T."/>
            <person name="Shiraishi A."/>
            <person name="Satake H."/>
            <person name="Nakayama K."/>
        </authorList>
    </citation>
    <scope>NUCLEOTIDE SEQUENCE</scope>
</reference>
<protein>
    <submittedName>
        <fullName evidence="2">Uncharacterized protein</fullName>
    </submittedName>
</protein>
<organism evidence="2">
    <name type="scientific">Tanacetum cinerariifolium</name>
    <name type="common">Dalmatian daisy</name>
    <name type="synonym">Chrysanthemum cinerariifolium</name>
    <dbReference type="NCBI Taxonomy" id="118510"/>
    <lineage>
        <taxon>Eukaryota</taxon>
        <taxon>Viridiplantae</taxon>
        <taxon>Streptophyta</taxon>
        <taxon>Embryophyta</taxon>
        <taxon>Tracheophyta</taxon>
        <taxon>Spermatophyta</taxon>
        <taxon>Magnoliopsida</taxon>
        <taxon>eudicotyledons</taxon>
        <taxon>Gunneridae</taxon>
        <taxon>Pentapetalae</taxon>
        <taxon>asterids</taxon>
        <taxon>campanulids</taxon>
        <taxon>Asterales</taxon>
        <taxon>Asteraceae</taxon>
        <taxon>Asteroideae</taxon>
        <taxon>Anthemideae</taxon>
        <taxon>Anthemidinae</taxon>
        <taxon>Tanacetum</taxon>
    </lineage>
</organism>
<dbReference type="GO" id="GO:0000076">
    <property type="term" value="P:DNA replication checkpoint signaling"/>
    <property type="evidence" value="ECO:0007669"/>
    <property type="project" value="TreeGrafter"/>
</dbReference>
<dbReference type="GO" id="GO:0003677">
    <property type="term" value="F:DNA binding"/>
    <property type="evidence" value="ECO:0007669"/>
    <property type="project" value="TreeGrafter"/>
</dbReference>
<dbReference type="InterPro" id="IPR044998">
    <property type="entry name" value="Timeless"/>
</dbReference>
<dbReference type="GO" id="GO:0043111">
    <property type="term" value="P:replication fork arrest"/>
    <property type="evidence" value="ECO:0007669"/>
    <property type="project" value="TreeGrafter"/>
</dbReference>
<dbReference type="PANTHER" id="PTHR22940">
    <property type="entry name" value="TIMEOUT/TIMELESS-2"/>
    <property type="match status" value="1"/>
</dbReference>
<evidence type="ECO:0000313" key="2">
    <source>
        <dbReference type="EMBL" id="GFD51404.1"/>
    </source>
</evidence>
<comment type="caution">
    <text evidence="2">The sequence shown here is derived from an EMBL/GenBank/DDBJ whole genome shotgun (WGS) entry which is preliminary data.</text>
</comment>